<dbReference type="InterPro" id="IPR007045">
    <property type="entry name" value="KduI"/>
</dbReference>
<reference evidence="8" key="1">
    <citation type="submission" date="2021-12" db="EMBL/GenBank/DDBJ databases">
        <title>Discovery of the Pendulisporaceae a myxobacterial family with distinct sporulation behavior and unique specialized metabolism.</title>
        <authorList>
            <person name="Garcia R."/>
            <person name="Popoff A."/>
            <person name="Bader C.D."/>
            <person name="Loehr J."/>
            <person name="Walesch S."/>
            <person name="Walt C."/>
            <person name="Boldt J."/>
            <person name="Bunk B."/>
            <person name="Haeckl F.J.F.P.J."/>
            <person name="Gunesch A.P."/>
            <person name="Birkelbach J."/>
            <person name="Nuebel U."/>
            <person name="Pietschmann T."/>
            <person name="Bach T."/>
            <person name="Mueller R."/>
        </authorList>
    </citation>
    <scope>NUCLEOTIDE SEQUENCE</scope>
    <source>
        <strain evidence="8">MSr11367</strain>
    </source>
</reference>
<evidence type="ECO:0000256" key="3">
    <source>
        <dbReference type="ARBA" id="ARBA00008086"/>
    </source>
</evidence>
<dbReference type="EMBL" id="CP089983">
    <property type="protein sequence ID" value="WXB04093.1"/>
    <property type="molecule type" value="Genomic_DNA"/>
</dbReference>
<evidence type="ECO:0000256" key="2">
    <source>
        <dbReference type="ARBA" id="ARBA00001947"/>
    </source>
</evidence>
<dbReference type="CDD" id="cd20491">
    <property type="entry name" value="cupin_KduI_C"/>
    <property type="match status" value="1"/>
</dbReference>
<evidence type="ECO:0000256" key="1">
    <source>
        <dbReference type="ARBA" id="ARBA00000552"/>
    </source>
</evidence>
<sequence>MSTMEVRHNTHPTQLTSFDTAQLRAHYLVENLFQAGEIHTIYSHADRAVLGGAAPLPGKPLRLAAEDPLRSKYFCERRELAVVVVSGKGRVQTDGYEHTLGHRDCVYIGRGTERIEFHADAEGTHFYLFSTSSHANFPTVVARYAETNAVRIGTKGRSSERTIRKFIHMDGIRSSQLVLGITTLAEGSVWNTMAPHTHDRRTECYLYFDLPPEERVMHLLGQPNETRNLIVANEQAVISPSWSIHCGAGTHPYSFVWAMGGENQAFDDMDPVAVTELR</sequence>
<evidence type="ECO:0000313" key="9">
    <source>
        <dbReference type="Proteomes" id="UP001374803"/>
    </source>
</evidence>
<accession>A0ABZ2L292</accession>
<protein>
    <recommendedName>
        <fullName evidence="4">5-dehydro-4-deoxy-D-glucuronate isomerase</fullName>
        <ecNumber evidence="4">5.3.1.17</ecNumber>
    </recommendedName>
</protein>
<dbReference type="CDD" id="cd20294">
    <property type="entry name" value="cupin_KduI_N"/>
    <property type="match status" value="1"/>
</dbReference>
<dbReference type="Proteomes" id="UP001374803">
    <property type="component" value="Chromosome"/>
</dbReference>
<keyword evidence="5" id="KW-0479">Metal-binding</keyword>
<dbReference type="PANTHER" id="PTHR38461:SF1">
    <property type="entry name" value="4-DEOXY-L-THREO-5-HEXOSULOSE-URONATE KETOL-ISOMERASE"/>
    <property type="match status" value="1"/>
</dbReference>
<comment type="cofactor">
    <cofactor evidence="2">
        <name>Zn(2+)</name>
        <dbReference type="ChEBI" id="CHEBI:29105"/>
    </cofactor>
</comment>
<dbReference type="RefSeq" id="WP_394833727.1">
    <property type="nucleotide sequence ID" value="NZ_CP089929.1"/>
</dbReference>
<dbReference type="PANTHER" id="PTHR38461">
    <property type="entry name" value="4-DEOXY-L-THREO-5-HEXOSULOSE-URONATE KETOL-ISOMERASE"/>
    <property type="match status" value="1"/>
</dbReference>
<dbReference type="InterPro" id="IPR021120">
    <property type="entry name" value="KduI/IolB_isomerase"/>
</dbReference>
<dbReference type="InterPro" id="IPR027449">
    <property type="entry name" value="KduI_N"/>
</dbReference>
<dbReference type="Gene3D" id="2.60.120.520">
    <property type="entry name" value="pectin degrading enzyme 5-keto 4- deoxyuronate isomerase, domain 1"/>
    <property type="match status" value="1"/>
</dbReference>
<evidence type="ECO:0000256" key="5">
    <source>
        <dbReference type="ARBA" id="ARBA00022723"/>
    </source>
</evidence>
<dbReference type="Gene3D" id="2.60.120.10">
    <property type="entry name" value="Jelly Rolls"/>
    <property type="match status" value="1"/>
</dbReference>
<comment type="similarity">
    <text evidence="3">Belongs to the KduI family.</text>
</comment>
<dbReference type="InterPro" id="IPR014710">
    <property type="entry name" value="RmlC-like_jellyroll"/>
</dbReference>
<keyword evidence="6" id="KW-0862">Zinc</keyword>
<dbReference type="InterPro" id="IPR011051">
    <property type="entry name" value="RmlC_Cupin_sf"/>
</dbReference>
<organism evidence="8 9">
    <name type="scientific">Pendulispora rubella</name>
    <dbReference type="NCBI Taxonomy" id="2741070"/>
    <lineage>
        <taxon>Bacteria</taxon>
        <taxon>Pseudomonadati</taxon>
        <taxon>Myxococcota</taxon>
        <taxon>Myxococcia</taxon>
        <taxon>Myxococcales</taxon>
        <taxon>Sorangiineae</taxon>
        <taxon>Pendulisporaceae</taxon>
        <taxon>Pendulispora</taxon>
    </lineage>
</organism>
<evidence type="ECO:0000256" key="6">
    <source>
        <dbReference type="ARBA" id="ARBA00022833"/>
    </source>
</evidence>
<name>A0ABZ2L292_9BACT</name>
<proteinExistence type="inferred from homology"/>
<evidence type="ECO:0000256" key="4">
    <source>
        <dbReference type="ARBA" id="ARBA00012547"/>
    </source>
</evidence>
<dbReference type="GO" id="GO:0008697">
    <property type="term" value="F:4-deoxy-L-threo-5-hexosulose-uronate ketol-isomerase activity"/>
    <property type="evidence" value="ECO:0007669"/>
    <property type="project" value="UniProtKB-EC"/>
</dbReference>
<keyword evidence="7 8" id="KW-0413">Isomerase</keyword>
<comment type="catalytic activity">
    <reaction evidence="1">
        <text>5-dehydro-4-deoxy-D-glucuronate = 3-deoxy-D-glycero-2,5-hexodiulosonate</text>
        <dbReference type="Rhea" id="RHEA:23896"/>
        <dbReference type="ChEBI" id="CHEBI:17117"/>
        <dbReference type="ChEBI" id="CHEBI:29071"/>
        <dbReference type="EC" id="5.3.1.17"/>
    </reaction>
</comment>
<evidence type="ECO:0000256" key="7">
    <source>
        <dbReference type="ARBA" id="ARBA00023235"/>
    </source>
</evidence>
<evidence type="ECO:0000313" key="8">
    <source>
        <dbReference type="EMBL" id="WXB04093.1"/>
    </source>
</evidence>
<dbReference type="EC" id="5.3.1.17" evidence="4"/>
<keyword evidence="9" id="KW-1185">Reference proteome</keyword>
<gene>
    <name evidence="8" type="primary">kduI</name>
    <name evidence="8" type="ORF">LVJ94_45200</name>
</gene>
<dbReference type="SUPFAM" id="SSF51182">
    <property type="entry name" value="RmlC-like cupins"/>
    <property type="match status" value="1"/>
</dbReference>
<dbReference type="Pfam" id="PF04962">
    <property type="entry name" value="KduI"/>
    <property type="match status" value="1"/>
</dbReference>
<dbReference type="NCBIfam" id="NF002091">
    <property type="entry name" value="PRK00924.1"/>
    <property type="match status" value="1"/>
</dbReference>